<keyword evidence="2" id="KW-1185">Reference proteome</keyword>
<dbReference type="Proteomes" id="UP000504637">
    <property type="component" value="Unplaced"/>
</dbReference>
<evidence type="ECO:0000256" key="1">
    <source>
        <dbReference type="SAM" id="SignalP"/>
    </source>
</evidence>
<organism evidence="3">
    <name type="scientific">Dissoconium aciculare CBS 342.82</name>
    <dbReference type="NCBI Taxonomy" id="1314786"/>
    <lineage>
        <taxon>Eukaryota</taxon>
        <taxon>Fungi</taxon>
        <taxon>Dikarya</taxon>
        <taxon>Ascomycota</taxon>
        <taxon>Pezizomycotina</taxon>
        <taxon>Dothideomycetes</taxon>
        <taxon>Dothideomycetidae</taxon>
        <taxon>Mycosphaerellales</taxon>
        <taxon>Dissoconiaceae</taxon>
        <taxon>Dissoconium</taxon>
    </lineage>
</organism>
<feature type="chain" id="PRO_5027088769" evidence="1">
    <location>
        <begin position="17"/>
        <end position="125"/>
    </location>
</feature>
<dbReference type="RefSeq" id="XP_033454838.1">
    <property type="nucleotide sequence ID" value="XM_033606124.1"/>
</dbReference>
<dbReference type="GeneID" id="54363924"/>
<protein>
    <submittedName>
        <fullName evidence="3">Uncharacterized protein</fullName>
    </submittedName>
</protein>
<dbReference type="AlphaFoldDB" id="A0A6J3LT62"/>
<keyword evidence="1" id="KW-0732">Signal</keyword>
<evidence type="ECO:0000313" key="2">
    <source>
        <dbReference type="Proteomes" id="UP000504637"/>
    </source>
</evidence>
<reference evidence="3" key="2">
    <citation type="submission" date="2020-04" db="EMBL/GenBank/DDBJ databases">
        <authorList>
            <consortium name="NCBI Genome Project"/>
        </authorList>
    </citation>
    <scope>NUCLEOTIDE SEQUENCE</scope>
    <source>
        <strain evidence="3">CBS 342.82</strain>
    </source>
</reference>
<reference evidence="3" key="1">
    <citation type="submission" date="2020-01" db="EMBL/GenBank/DDBJ databases">
        <authorList>
            <consortium name="DOE Joint Genome Institute"/>
            <person name="Haridas S."/>
            <person name="Albert R."/>
            <person name="Binder M."/>
            <person name="Bloem J."/>
            <person name="Labutti K."/>
            <person name="Salamov A."/>
            <person name="Andreopoulos B."/>
            <person name="Baker S.E."/>
            <person name="Barry K."/>
            <person name="Bills G."/>
            <person name="Bluhm B.H."/>
            <person name="Cannon C."/>
            <person name="Castanera R."/>
            <person name="Culley D.E."/>
            <person name="Daum C."/>
            <person name="Ezra D."/>
            <person name="Gonzalez J.B."/>
            <person name="Henrissat B."/>
            <person name="Kuo A."/>
            <person name="Liang C."/>
            <person name="Lipzen A."/>
            <person name="Lutzoni F."/>
            <person name="Magnuson J."/>
            <person name="Mondo S."/>
            <person name="Nolan M."/>
            <person name="Ohm R."/>
            <person name="Pangilinan J."/>
            <person name="Park H.-J."/>
            <person name="Ramirez L."/>
            <person name="Alfaro M."/>
            <person name="Sun H."/>
            <person name="Tritt A."/>
            <person name="Yoshinaga Y."/>
            <person name="Zwiers L.-H."/>
            <person name="Turgeon B.G."/>
            <person name="Goodwin S.B."/>
            <person name="Spatafora J.W."/>
            <person name="Crous P.W."/>
            <person name="Grigoriev I.V."/>
        </authorList>
    </citation>
    <scope>NUCLEOTIDE SEQUENCE</scope>
    <source>
        <strain evidence="3">CBS 342.82</strain>
    </source>
</reference>
<dbReference type="OrthoDB" id="3630588at2759"/>
<reference evidence="3" key="3">
    <citation type="submission" date="2025-08" db="UniProtKB">
        <authorList>
            <consortium name="RefSeq"/>
        </authorList>
    </citation>
    <scope>IDENTIFICATION</scope>
    <source>
        <strain evidence="3">CBS 342.82</strain>
    </source>
</reference>
<sequence>MLSNLLLFIAAASAAAVPSLEARATPEAIVTAWRQGCGNYECGTDLGCSYGTTYGEGFPSNQEECYAVGYGYNSLQLNVLDESDNWSVDVFSGEGCNNPVGTVSKNSCYLQPVGQIIVSFRARRL</sequence>
<evidence type="ECO:0000313" key="3">
    <source>
        <dbReference type="RefSeq" id="XP_033454838.1"/>
    </source>
</evidence>
<feature type="signal peptide" evidence="1">
    <location>
        <begin position="1"/>
        <end position="16"/>
    </location>
</feature>
<name>A0A6J3LT62_9PEZI</name>
<proteinExistence type="predicted"/>
<accession>A0A6J3LT62</accession>
<gene>
    <name evidence="3" type="ORF">K489DRAFT_385529</name>
</gene>